<dbReference type="SMART" id="SM00387">
    <property type="entry name" value="HATPase_c"/>
    <property type="match status" value="1"/>
</dbReference>
<dbReference type="Proteomes" id="UP001342418">
    <property type="component" value="Chromosome"/>
</dbReference>
<sequence>MPAHKPVMHAMQEELGTNQTRRSQSLRLNTLIRLRWLAIVGQSAAVLVVAYWLEFPLPVGPCFVLIAASAWLNLYLTFRYPAAHRLAPMAALWILTFDASQLAGLLFLTGGLTNPFSLLMTVPVVISATSLPLMWTGVLGLYVVVMVSLLAVFHLPLPWYPGTELAMPLVYVAGMWMAIVSSIAFTALYAYRVAEEARLLANALAATELVLQREQHISALDGLAAAAAHELGTPLATISLVAREMEKALGSDPRYAEDVTLLRSQSERCREILKQLTSLSSESEAHLARLPLTSLIEEVAAPHRDFGIEIRLEPEETRGREPVGRRNPGVLYGIGNLVENAVDFARETVTIRWRWNAEEVGITIIDDGPGFPAEIMDRIGEPYMTRRPASGSSGGGLGLGLFIAKTLLERSGAVIHFSNAGGEGKGATVDVRWPLDAFLANNSFQPYANGGRDAGKSGDNG</sequence>
<dbReference type="PROSITE" id="PS50109">
    <property type="entry name" value="HIS_KIN"/>
    <property type="match status" value="1"/>
</dbReference>
<comment type="subcellular location">
    <subcellularLocation>
        <location evidence="2">Cell membrane</location>
        <topology evidence="2">Multi-pass membrane protein</topology>
    </subcellularLocation>
</comment>
<evidence type="ECO:0000256" key="7">
    <source>
        <dbReference type="ARBA" id="ARBA00022741"/>
    </source>
</evidence>
<dbReference type="EMBL" id="CP030941">
    <property type="protein sequence ID" value="UUP17996.1"/>
    <property type="molecule type" value="Genomic_DNA"/>
</dbReference>
<dbReference type="SMART" id="SM00388">
    <property type="entry name" value="HisKA"/>
    <property type="match status" value="1"/>
</dbReference>
<dbReference type="PRINTS" id="PR00344">
    <property type="entry name" value="BCTRLSENSOR"/>
</dbReference>
<keyword evidence="9" id="KW-0067">ATP-binding</keyword>
<gene>
    <name evidence="12" type="primary">regB</name>
    <name evidence="12" type="ORF">NTH_02472</name>
</gene>
<feature type="transmembrane region" description="Helical" evidence="10">
    <location>
        <begin position="133"/>
        <end position="157"/>
    </location>
</feature>
<dbReference type="Gene3D" id="1.10.287.130">
    <property type="match status" value="1"/>
</dbReference>
<evidence type="ECO:0000256" key="2">
    <source>
        <dbReference type="ARBA" id="ARBA00004651"/>
    </source>
</evidence>
<dbReference type="EC" id="2.7.13.3" evidence="3"/>
<evidence type="ECO:0000256" key="9">
    <source>
        <dbReference type="ARBA" id="ARBA00022840"/>
    </source>
</evidence>
<feature type="transmembrane region" description="Helical" evidence="10">
    <location>
        <begin position="34"/>
        <end position="52"/>
    </location>
</feature>
<proteinExistence type="predicted"/>
<reference evidence="12 13" key="1">
    <citation type="submission" date="2018-07" db="EMBL/GenBank/DDBJ databases">
        <title>Genome sequence of Nitratireductor thuwali#1536.</title>
        <authorList>
            <person name="Michoud G."/>
            <person name="Merlino G."/>
            <person name="Sefrji F.O."/>
            <person name="Daffonchio D."/>
        </authorList>
    </citation>
    <scope>NUCLEOTIDE SEQUENCE [LARGE SCALE GENOMIC DNA]</scope>
    <source>
        <strain evidence="13">Nit1536</strain>
    </source>
</reference>
<dbReference type="Pfam" id="PF00512">
    <property type="entry name" value="HisKA"/>
    <property type="match status" value="1"/>
</dbReference>
<dbReference type="CDD" id="cd00075">
    <property type="entry name" value="HATPase"/>
    <property type="match status" value="1"/>
</dbReference>
<dbReference type="CDD" id="cd00082">
    <property type="entry name" value="HisKA"/>
    <property type="match status" value="1"/>
</dbReference>
<dbReference type="InterPro" id="IPR004358">
    <property type="entry name" value="Sig_transdc_His_kin-like_C"/>
</dbReference>
<evidence type="ECO:0000256" key="10">
    <source>
        <dbReference type="SAM" id="Phobius"/>
    </source>
</evidence>
<dbReference type="InterPro" id="IPR036890">
    <property type="entry name" value="HATPase_C_sf"/>
</dbReference>
<dbReference type="InterPro" id="IPR047770">
    <property type="entry name" value="RegB"/>
</dbReference>
<dbReference type="InterPro" id="IPR003594">
    <property type="entry name" value="HATPase_dom"/>
</dbReference>
<feature type="transmembrane region" description="Helical" evidence="10">
    <location>
        <begin position="169"/>
        <end position="191"/>
    </location>
</feature>
<dbReference type="Pfam" id="PF02518">
    <property type="entry name" value="HATPase_c"/>
    <property type="match status" value="1"/>
</dbReference>
<organism evidence="12 13">
    <name type="scientific">Nitratireductor thuwali</name>
    <dbReference type="NCBI Taxonomy" id="2267699"/>
    <lineage>
        <taxon>Bacteria</taxon>
        <taxon>Pseudomonadati</taxon>
        <taxon>Pseudomonadota</taxon>
        <taxon>Alphaproteobacteria</taxon>
        <taxon>Hyphomicrobiales</taxon>
        <taxon>Phyllobacteriaceae</taxon>
        <taxon>Nitratireductor</taxon>
    </lineage>
</organism>
<evidence type="ECO:0000256" key="4">
    <source>
        <dbReference type="ARBA" id="ARBA00022475"/>
    </source>
</evidence>
<feature type="transmembrane region" description="Helical" evidence="10">
    <location>
        <begin position="90"/>
        <end position="113"/>
    </location>
</feature>
<comment type="catalytic activity">
    <reaction evidence="1">
        <text>ATP + protein L-histidine = ADP + protein N-phospho-L-histidine.</text>
        <dbReference type="EC" id="2.7.13.3"/>
    </reaction>
</comment>
<evidence type="ECO:0000256" key="5">
    <source>
        <dbReference type="ARBA" id="ARBA00022553"/>
    </source>
</evidence>
<dbReference type="SUPFAM" id="SSF55874">
    <property type="entry name" value="ATPase domain of HSP90 chaperone/DNA topoisomerase II/histidine kinase"/>
    <property type="match status" value="1"/>
</dbReference>
<dbReference type="PANTHER" id="PTHR44936:SF10">
    <property type="entry name" value="SENSOR PROTEIN RSTB"/>
    <property type="match status" value="1"/>
</dbReference>
<dbReference type="InterPro" id="IPR003661">
    <property type="entry name" value="HisK_dim/P_dom"/>
</dbReference>
<evidence type="ECO:0000313" key="12">
    <source>
        <dbReference type="EMBL" id="UUP17996.1"/>
    </source>
</evidence>
<evidence type="ECO:0000256" key="8">
    <source>
        <dbReference type="ARBA" id="ARBA00022777"/>
    </source>
</evidence>
<keyword evidence="10" id="KW-0472">Membrane</keyword>
<keyword evidence="13" id="KW-1185">Reference proteome</keyword>
<evidence type="ECO:0000313" key="13">
    <source>
        <dbReference type="Proteomes" id="UP001342418"/>
    </source>
</evidence>
<dbReference type="InterPro" id="IPR050980">
    <property type="entry name" value="2C_sensor_his_kinase"/>
</dbReference>
<dbReference type="GO" id="GO:0004673">
    <property type="term" value="F:protein histidine kinase activity"/>
    <property type="evidence" value="ECO:0007669"/>
    <property type="project" value="UniProtKB-EC"/>
</dbReference>
<feature type="transmembrane region" description="Helical" evidence="10">
    <location>
        <begin position="58"/>
        <end position="78"/>
    </location>
</feature>
<keyword evidence="4" id="KW-1003">Cell membrane</keyword>
<dbReference type="NCBIfam" id="NF033792">
    <property type="entry name" value="ActS_PrrB_HisK"/>
    <property type="match status" value="1"/>
</dbReference>
<evidence type="ECO:0000256" key="6">
    <source>
        <dbReference type="ARBA" id="ARBA00022679"/>
    </source>
</evidence>
<feature type="domain" description="Histidine kinase" evidence="11">
    <location>
        <begin position="226"/>
        <end position="437"/>
    </location>
</feature>
<evidence type="ECO:0000259" key="11">
    <source>
        <dbReference type="PROSITE" id="PS50109"/>
    </source>
</evidence>
<evidence type="ECO:0000256" key="1">
    <source>
        <dbReference type="ARBA" id="ARBA00000085"/>
    </source>
</evidence>
<keyword evidence="7" id="KW-0547">Nucleotide-binding</keyword>
<keyword evidence="6 12" id="KW-0808">Transferase</keyword>
<evidence type="ECO:0000256" key="3">
    <source>
        <dbReference type="ARBA" id="ARBA00012438"/>
    </source>
</evidence>
<dbReference type="Gene3D" id="3.30.565.10">
    <property type="entry name" value="Histidine kinase-like ATPase, C-terminal domain"/>
    <property type="match status" value="1"/>
</dbReference>
<accession>A0ABY5MQ57</accession>
<dbReference type="SUPFAM" id="SSF47384">
    <property type="entry name" value="Homodimeric domain of signal transducing histidine kinase"/>
    <property type="match status" value="1"/>
</dbReference>
<dbReference type="InterPro" id="IPR005467">
    <property type="entry name" value="His_kinase_dom"/>
</dbReference>
<keyword evidence="10" id="KW-1133">Transmembrane helix</keyword>
<keyword evidence="8 12" id="KW-0418">Kinase</keyword>
<name>A0ABY5MQ57_9HYPH</name>
<keyword evidence="10" id="KW-0812">Transmembrane</keyword>
<keyword evidence="5" id="KW-0597">Phosphoprotein</keyword>
<dbReference type="PANTHER" id="PTHR44936">
    <property type="entry name" value="SENSOR PROTEIN CREC"/>
    <property type="match status" value="1"/>
</dbReference>
<protein>
    <recommendedName>
        <fullName evidence="3">histidine kinase</fullName>
        <ecNumber evidence="3">2.7.13.3</ecNumber>
    </recommendedName>
</protein>
<dbReference type="InterPro" id="IPR036097">
    <property type="entry name" value="HisK_dim/P_sf"/>
</dbReference>